<protein>
    <submittedName>
        <fullName evidence="17">Highly reducing polyketide synthase valA</fullName>
    </submittedName>
</protein>
<dbReference type="SMART" id="SM00823">
    <property type="entry name" value="PKS_PP"/>
    <property type="match status" value="2"/>
</dbReference>
<dbReference type="InterPro" id="IPR023213">
    <property type="entry name" value="CAT-like_dom_sf"/>
</dbReference>
<organism evidence="17 18">
    <name type="scientific">Cladobotryum mycophilum</name>
    <dbReference type="NCBI Taxonomy" id="491253"/>
    <lineage>
        <taxon>Eukaryota</taxon>
        <taxon>Fungi</taxon>
        <taxon>Dikarya</taxon>
        <taxon>Ascomycota</taxon>
        <taxon>Pezizomycotina</taxon>
        <taxon>Sordariomycetes</taxon>
        <taxon>Hypocreomycetidae</taxon>
        <taxon>Hypocreales</taxon>
        <taxon>Hypocreaceae</taxon>
        <taxon>Cladobotryum</taxon>
    </lineage>
</organism>
<evidence type="ECO:0000256" key="7">
    <source>
        <dbReference type="ARBA" id="ARBA00022857"/>
    </source>
</evidence>
<comment type="similarity">
    <text evidence="11">In the C-terminal section; belongs to the NRP synthetase family.</text>
</comment>
<gene>
    <name evidence="17" type="ORF">PT974_12119</name>
</gene>
<keyword evidence="5" id="KW-0808">Transferase</keyword>
<feature type="compositionally biased region" description="Polar residues" evidence="13">
    <location>
        <begin position="4403"/>
        <end position="4415"/>
    </location>
</feature>
<evidence type="ECO:0000256" key="4">
    <source>
        <dbReference type="ARBA" id="ARBA00022598"/>
    </source>
</evidence>
<dbReference type="Gene3D" id="1.10.1200.10">
    <property type="entry name" value="ACP-like"/>
    <property type="match status" value="2"/>
</dbReference>
<dbReference type="InterPro" id="IPR006162">
    <property type="entry name" value="Ppantetheine_attach_site"/>
</dbReference>
<feature type="domain" description="Ketosynthase family 3 (KS3)" evidence="15">
    <location>
        <begin position="4"/>
        <end position="426"/>
    </location>
</feature>
<dbReference type="InterPro" id="IPR013154">
    <property type="entry name" value="ADH-like_N"/>
</dbReference>
<comment type="pathway">
    <text evidence="1">Secondary metabolite biosynthesis.</text>
</comment>
<sequence length="5036" mass="550699">MSQREPLAIVGYAYRAPGVGRKGLWEFLEQGRSAWSRIPLDRFNQDVYHHPDAEKPGFISSKGAHFLPDDIFAFDPSFFKISAEEARSMDPQHRILLECAFEAAENAGLPLPDLMGSNTGVFAAGVESEYNLAIAEDMQTSTKYMALGIAPTMFANRLSYFFGLTGPSITVDAACASSSYAVHLACQSILAGECSTAFVGGSKLLNGPTQWSGLDTMGTLSPEGRCFSYDTRASGFGKGEGAACIIIKRLSDALACGDAVRAIISNTACNHSGRTQGISMPSRAGQEELLLRLHRGVGVEPSETSFVEGHGTGTPVGDPIDASAISSVVASHRSPSDPLHIGSVKSNLGHLEGASGLISIIKCIMMLEHGVMLPNADFTELNPKIEGRDRLRVLTKSAPWPSGTLKRVCVSNFGFGGSNAAILLEEAPKTCPQGDCDKVNNSGVHHSIDSVQSNKAIENGPVMTVVDEEDKAMQSPHASDVEHLLVFSAQSMNSLEAYISSFVGYLEESPTSFESIKDLAFTLGQRRTHFAHRVSLTANSTLSLKSQLQSMSKITKSGKTKDPRICEKILAAEESLLELGATWSLSEELDKHEHESRINDAEISQPACTAIQLALVVLLQSWGVFPAVVLGHSSGEIAAAFAAGLVSFKAAIAIAYFRGIAASKILKDTQVQGAMLVVGISAEEAQKLFDVAKGYAVVAAVNSPDSVTISGDVDAIQHIQDQAEKQGLFVRRLRVGVAYHSRHMERVADSYLASIQPFCSSDLASSDEQSAKSWFISSVTGQRESADTVHATYWVKNLLQPVQYLKAVEALFSDSGNIEDEARVPNIIVEVGPHSALQSPTKQILERIASKSGQDLRAQVTYLPSLVRGKRATTALLTLAGNLFAMGSELELAAINQTKYSRVQAIKDLPSYAWNKTARYIHQSRVAANKLHGGGPYNRLLGWKSPYSEGNEQAFRNVFTLDDLPWMRDHVVAGDVLFPFTGFISLAVEGFRSLNSTISQGVVIREFHVTTSLRIEEDQRVDITTKFRPAVTGTETVSLAAWAFEILSWSDSHGWTRHSYGLIEADHSHESLSRSPNVQFALKTLTDKTLKQRDVQDEYARLQANSGLAYGPTFRNMDHLWHAPGVTVQTMLLRQLELDANAISGASPVTVDPPMLDTIFHSLGAIQGEDGPGPIIVPSFCLRWRISNHIAAEAGRKFSVVGRLLGRDEKSGTTNMQFVIFDVSSSSSPPEPVAEIGPVKLQCIARPDANDLRFPDSYQFKHVPYVDLIDTDVLCEMVKGGPADKAELQKRRDLDHAAVYFLSRMLEEVANDDLSGLPFYHAKFLGWAKRVVMAHQAAIPDSAALVDKVSSSNDTGKLICAVGAQLPQIIRGEQQPLKIMLEDGLLQRTYEQYDGCNRVNQVAARYIARLAECNPDLNILEIGGGTASATRPILEAIQSATKGVASSFHYTFTDISAGFFDNARAKLSQWTGQMTYSKLDISQDPLSQGFKAESYDVVLASNVLHATPDIVATLRNAGAVLKPNGRMVLMEAVQDAAPHFLPFVLLDGWWLSKDPYRSPSDGPLLSKELWNDVLEASGFSGVEGHVDDYLGEPEHLFSAMWSIKRDVQGATCKEEVGLSVIVYHCFVDEDDVEYAKAVSDNLADELGVTSTAKHLLQHDNDENNSICVVLDGHQRSMLSDLSSEIFYRLKDLLIQAPSLLWVLPDQSHPDASIIRGVLRSLRLEATSSKLVLLEAPFNEDGSRTIARVVQHIACDPNSAIRDEQEYSLIDNMLHVPRLELVDAPKETFIAEAGGSVKREQNIWDGDGAIEMTVDTVGSPDSVYFRHSDILNTELGDDEIVVRVEAVGMNFRDLLLVLGSLSWHAPGLEGAGLVARVGSQVNDLQVGDRVFYIVHEAGMANYVRMPSLRAHRLPKDLDMIAAASMPVAYSTAIVSLIDIGRLRRGETVLIHSASGAVGQACIMIAQQVGARIFATAGSTDKREFVAKTFGIPTTQIFSSRTPDFKDEILQATDSRGVDVVVNSLSGHLLQQTWDLIAENGRFIEIGKKDLLENNYLPMRHFDRNLSSIVRMVEGQGIMPIRPVNSVPISQVKAGLRKLQSGQNIGKVVVTMGPDETVMVEQHSPLRMASGNLLHPDATYLITGGTGGLGRALASWMIKKGARNLVLLGRSSTPSAKVVELLKQYEGTDIHVRAIACDVGSRNDLIRTAETLRDLPKVRGVIHGALYLRDSIFVNATFEDWEQVMGPKVKGAWNLHELFPDLDFFVSLSSMTGIIGRTGTSLYAGTSTFLDAFSEHRVKLGLPSVAIDLPVVEGVGLAVDRGIIGQLTASLGVTITEHQFYTLIEGAIVGPSSGLNAHGRSLSWTLASKMDIDSLSWEHFNTLSVMRRLRTGSGGVNPFSNEGRKLQDLLKDGSPELLMDALSDKVSSITMIDRDEITPNRNLLDYGLDSLFSLELRNWIRRSLDVDMALKDITAAKDLKALMDQILFLMKSTASASAQLQSKSRGDVAIDRESISDSSSPQINGMTSQVVPLSPFQRLLLSSAGSEGPASKVRTVFRYHFENLKEHITATRVESALRKLVSHHPMLRARLQRRNSDGTWVQEIPFASEASLLFRLHTLETPLQMDGITDATARLLLEPTQDTTLVADLILSPSGCLLVLNPHCLIIDGASWNVICKDLTALLTDANSSLSSNNPFTQWVQGQISHVPKTIGSELPRADTGFWNLHKNSSREHKRVERQLVIDPNVSERIFGACNSPLNTKPAELVLAAVLLSFCRTFSDRGFPALYSRHDGREMGDMSLETWGHTVGYFATLVPIFAEIESGSSVEEAVAKIKDAYRAVLREDSSAFASCMLGQNPLSPSDVEVLFDFKDEHATIKGATVEEPQLLGLLRVSTESRGRQLHFRISYSSDIAYQDRLVFWITELGTTLEEFASQLPYTEPKLTLSDMPLLGVRGEELESIQKHLQSIGVDISNVESVLPCTPVQEGILFAQLKSQQRQYWECLTLKITPKGAADCVEVDKVEAAWKALCMAQPMLRTVFTSSPSSVGAFQQVILKKMDPSISYATVEPQTGLKSILETMEEPHLAAAQPPHHVHLTQASSSLVYASFYMNHTLFDDRSFRLIGQQLRQAYADLTSIPKGFDIGRYINWVRNHPEAAKDYWKAHLSGTRPCLISVLSSSESSLLDKSSPPYIDVSINQPHLLHPFCRQHGVTVANIVQVAWGLVLRQCNGSQFVTFGCGQSQIGAVEGDEITLGPLLTNMICRLDVGPATTPLELLKRARDDSLRALELPSYSMGELHEAIGLGQLSLFDTAMTIVRFPSENSTIEDGIQIEFLTPEENPAEYAITVGVGYDNDRILARLWYDAARVSRSLAERIGPLFAAVVMKIVNEPGQSIEALESSISKPSAALSAQDVARSVYREAASQCEVATSSLEDIYPCSTLQQHQVKASFQQKSGGCMDQYVFRVPEHLSATKLHDAWDAVAAVSPALRTRIVSLKHGGTCQVTVRATPGWNGEASLPDYLQWDKEFRIRYGGPLCRFGEVDQPDGKRYFVLSLHPTIYDPWTLNLILAAVKKVYDSGEPLAPFQPFSTYLRRLSGRNNARNAQEFWKAQPQWSHEVSLQFPRVPHGAPEADLSSSKSLDMQMPITDSTDGGDAPTTLALLHAAWALCLSRLNGDGRAFFGIHVDGRRIPVEGIAHMTGPVGAVVPCAIDLATLNTGDSLLGAVREHVNRMSPFLHTPDSSETSHSFGNVLIIHNEVTSVPETGPPEILELMQTRSSDSSFHGTRLVTRCRIMPNETLRIDMQFDKQVISPEDIDILQQQYKHAITQLLLKASAPLADLEAVSSYERSLLLEWNKNTPNRVDACIQDHVRDVVKQQPTAPAICSWDCDLDYGQLDDLSDRMAALLQKNSVGPGTMVPYFCEKSAAAAVVMLGILKAGGALVAMDLDHPAQRLATILADSRASTIITSPILSERVKTKVTANNTIIVDMERIRKLPPSGPEQNAIQPSDTCYIIYTSGSTGIPKGVVVSHSNLATSVHHNRGLLGMTAATRALQFSNFVFDAAMYEVFMTLMSGGCVCIPQEAERLNDIPGSIQRTRANWALLSPSAATLLNPSEVPTLRTLCLGGEQFPRNMVERWKHVRLINAYGPSEVTISSSQCVVSATSGKHHLNIGRPVACRYWIVDPDNHDRLVPIGRPGELLVQGPIVAQGYLGDAEKTRNAFIEPPTWTSDFEPLDLSSQRWYKTGDLVVQTADGSVVIHGRKGTQVKLAGQRIELEEIEHHLERLSDPGWKLAVELIKPSSQDQDSYLAVFFDAPGIDGESTSPDTPCEILPSLSQKTSMLRQALVPTLPAYMVPQYFIRLNRLPLTSSSKTDREYLRRLGATLLPGQLVAYSGLANGARQEKPQRNGVNGKQNGNHVNNPEAELRKLWARQLALPLDRIQATDNFFSLGGSSIRAMRLVNAARRAGFTMTVTDVFTTPVLSDMAAVMRPVPYSNVNKPKGGPIMKPQAPSSSFQPLASIDNSLMTCLTQLGFVMENIESIAEATDAQAYMAALTELDGQGFYATINLESATGLEPAHITRACEMVIKHHPLLRTVFVQHGATLKQVVLKSPPKGMEQVTIEEDEEGEGKGDGTVINAVLGDRLPHFRLQVKGEKCHRLRLTIRHALYDAIYLPIVLQDLRAAYTQQALSKEPVFHDWISHINSLDTAASRKFWRQSLNGSSMTYLVPPRGLLPTSGSPCSDEISMRVPLVTTSYGTSASVVQAAWALVLSRATGQQDVVFGAPHANRNSSFPDVDRLPGPCLNHLPVRACLDHTAVMNMGSLVAQIQAQAVAAIPHQHVGFRDIIRNCTDWPSWTRFSSVVLYQNHESILENGASFKFGDVDCVCSGHGAIGQAADVWIVVTPESSELLIQMWYSRHTLPEEKAKWVARLFQTVLEAMPAALEQPVDGIAQNGEVMPATAAAAAAVSDHSSRQGNGVQIIDESSSPSIHTRTVVSQAWDERRGYGLSMQDVIDYPTQEGQSKLLESKKGPNGKTGKMDN</sequence>
<feature type="region of interest" description="Disordered" evidence="13">
    <location>
        <begin position="5012"/>
        <end position="5036"/>
    </location>
</feature>
<dbReference type="InterPro" id="IPR020845">
    <property type="entry name" value="AMP-binding_CS"/>
</dbReference>
<dbReference type="Pfam" id="PF00698">
    <property type="entry name" value="Acyl_transf_1"/>
    <property type="match status" value="1"/>
</dbReference>
<dbReference type="Pfam" id="PF00107">
    <property type="entry name" value="ADH_zinc_N"/>
    <property type="match status" value="1"/>
</dbReference>
<dbReference type="Gene3D" id="3.40.47.10">
    <property type="match status" value="1"/>
</dbReference>
<dbReference type="Pfam" id="PF08242">
    <property type="entry name" value="Methyltransf_12"/>
    <property type="match status" value="1"/>
</dbReference>
<dbReference type="InterPro" id="IPR016036">
    <property type="entry name" value="Malonyl_transacylase_ACP-bd"/>
</dbReference>
<dbReference type="InterPro" id="IPR036291">
    <property type="entry name" value="NAD(P)-bd_dom_sf"/>
</dbReference>
<dbReference type="CDD" id="cd02440">
    <property type="entry name" value="AdoMet_MTases"/>
    <property type="match status" value="1"/>
</dbReference>
<dbReference type="Gene3D" id="3.40.50.12780">
    <property type="entry name" value="N-terminal domain of ligase-like"/>
    <property type="match status" value="1"/>
</dbReference>
<dbReference type="Pfam" id="PF22621">
    <property type="entry name" value="CurL-like_PKS_C"/>
    <property type="match status" value="1"/>
</dbReference>
<feature type="active site" description="Proton acceptor; for dehydratase activity" evidence="12">
    <location>
        <position position="970"/>
    </location>
</feature>
<keyword evidence="9" id="KW-0511">Multifunctional enzyme</keyword>
<dbReference type="Pfam" id="PF08240">
    <property type="entry name" value="ADH_N"/>
    <property type="match status" value="1"/>
</dbReference>
<keyword evidence="4" id="KW-0436">Ligase</keyword>
<dbReference type="Pfam" id="PF00668">
    <property type="entry name" value="Condensation"/>
    <property type="match status" value="4"/>
</dbReference>
<feature type="domain" description="Carrier" evidence="14">
    <location>
        <begin position="2411"/>
        <end position="2488"/>
    </location>
</feature>
<dbReference type="SUPFAM" id="SSF56801">
    <property type="entry name" value="Acetyl-CoA synthetase-like"/>
    <property type="match status" value="1"/>
</dbReference>
<dbReference type="Gene3D" id="3.90.180.10">
    <property type="entry name" value="Medium-chain alcohol dehydrogenases, catalytic domain"/>
    <property type="match status" value="1"/>
</dbReference>
<dbReference type="PROSITE" id="PS00606">
    <property type="entry name" value="KS3_1"/>
    <property type="match status" value="1"/>
</dbReference>
<keyword evidence="6" id="KW-0677">Repeat</keyword>
<dbReference type="Pfam" id="PF00501">
    <property type="entry name" value="AMP-binding"/>
    <property type="match status" value="1"/>
</dbReference>
<dbReference type="InterPro" id="IPR042099">
    <property type="entry name" value="ANL_N_sf"/>
</dbReference>
<evidence type="ECO:0000256" key="11">
    <source>
        <dbReference type="ARBA" id="ARBA00029443"/>
    </source>
</evidence>
<dbReference type="CDD" id="cd00833">
    <property type="entry name" value="PKS"/>
    <property type="match status" value="1"/>
</dbReference>
<dbReference type="Pfam" id="PF00109">
    <property type="entry name" value="ketoacyl-synt"/>
    <property type="match status" value="1"/>
</dbReference>
<dbReference type="SUPFAM" id="SSF51735">
    <property type="entry name" value="NAD(P)-binding Rossmann-fold domains"/>
    <property type="match status" value="2"/>
</dbReference>
<dbReference type="InterPro" id="IPR016035">
    <property type="entry name" value="Acyl_Trfase/lysoPLipase"/>
</dbReference>
<evidence type="ECO:0000313" key="18">
    <source>
        <dbReference type="Proteomes" id="UP001338125"/>
    </source>
</evidence>
<comment type="caution">
    <text evidence="17">The sequence shown here is derived from an EMBL/GenBank/DDBJ whole genome shotgun (WGS) entry which is preliminary data.</text>
</comment>
<dbReference type="SMART" id="SM00826">
    <property type="entry name" value="PKS_DH"/>
    <property type="match status" value="1"/>
</dbReference>
<dbReference type="SMART" id="SM00827">
    <property type="entry name" value="PKS_AT"/>
    <property type="match status" value="1"/>
</dbReference>
<dbReference type="Gene3D" id="3.40.50.150">
    <property type="entry name" value="Vaccinia Virus protein VP39"/>
    <property type="match status" value="1"/>
</dbReference>
<dbReference type="Gene3D" id="3.10.129.110">
    <property type="entry name" value="Polyketide synthase dehydratase"/>
    <property type="match status" value="1"/>
</dbReference>
<evidence type="ECO:0000256" key="10">
    <source>
        <dbReference type="ARBA" id="ARBA00023315"/>
    </source>
</evidence>
<dbReference type="Gene3D" id="3.30.559.10">
    <property type="entry name" value="Chloramphenicol acetyltransferase-like domain"/>
    <property type="match status" value="4"/>
</dbReference>
<dbReference type="InterPro" id="IPR010071">
    <property type="entry name" value="AA_adenyl_dom"/>
</dbReference>
<dbReference type="InterPro" id="IPR016039">
    <property type="entry name" value="Thiolase-like"/>
</dbReference>
<dbReference type="Pfam" id="PF02801">
    <property type="entry name" value="Ketoacyl-synt_C"/>
    <property type="match status" value="1"/>
</dbReference>
<evidence type="ECO:0000256" key="3">
    <source>
        <dbReference type="ARBA" id="ARBA00022553"/>
    </source>
</evidence>
<dbReference type="InterPro" id="IPR014030">
    <property type="entry name" value="Ketoacyl_synth_N"/>
</dbReference>
<feature type="region of interest" description="C-terminal hotdog fold" evidence="12">
    <location>
        <begin position="1090"/>
        <end position="1250"/>
    </location>
</feature>
<dbReference type="InterPro" id="IPR013149">
    <property type="entry name" value="ADH-like_C"/>
</dbReference>
<dbReference type="InterPro" id="IPR018201">
    <property type="entry name" value="Ketoacyl_synth_AS"/>
</dbReference>
<dbReference type="InterPro" id="IPR020843">
    <property type="entry name" value="ER"/>
</dbReference>
<reference evidence="17 18" key="1">
    <citation type="submission" date="2024-01" db="EMBL/GenBank/DDBJ databases">
        <title>Complete genome of Cladobotryum mycophilum ATHUM6906.</title>
        <authorList>
            <person name="Christinaki A.C."/>
            <person name="Myridakis A.I."/>
            <person name="Kouvelis V.N."/>
        </authorList>
    </citation>
    <scope>NUCLEOTIDE SEQUENCE [LARGE SCALE GENOMIC DNA]</scope>
    <source>
        <strain evidence="17 18">ATHUM6906</strain>
    </source>
</reference>
<dbReference type="Pfam" id="PF14765">
    <property type="entry name" value="PS-DH"/>
    <property type="match status" value="1"/>
</dbReference>
<feature type="region of interest" description="N-terminal hotdog fold" evidence="12">
    <location>
        <begin position="938"/>
        <end position="1070"/>
    </location>
</feature>
<dbReference type="SMART" id="SM00825">
    <property type="entry name" value="PKS_KS"/>
    <property type="match status" value="1"/>
</dbReference>
<dbReference type="InterPro" id="IPR049551">
    <property type="entry name" value="PKS_DH_C"/>
</dbReference>
<evidence type="ECO:0000259" key="15">
    <source>
        <dbReference type="PROSITE" id="PS52004"/>
    </source>
</evidence>
<dbReference type="InterPro" id="IPR045851">
    <property type="entry name" value="AMP-bd_C_sf"/>
</dbReference>
<dbReference type="SUPFAM" id="SSF52777">
    <property type="entry name" value="CoA-dependent acyltransferases"/>
    <property type="match status" value="8"/>
</dbReference>
<dbReference type="InterPro" id="IPR029063">
    <property type="entry name" value="SAM-dependent_MTases_sf"/>
</dbReference>
<evidence type="ECO:0000313" key="17">
    <source>
        <dbReference type="EMBL" id="KAK5987983.1"/>
    </source>
</evidence>
<dbReference type="InterPro" id="IPR020806">
    <property type="entry name" value="PKS_PP-bd"/>
</dbReference>
<dbReference type="InterPro" id="IPR013968">
    <property type="entry name" value="PKS_KR"/>
</dbReference>
<dbReference type="InterPro" id="IPR011032">
    <property type="entry name" value="GroES-like_sf"/>
</dbReference>
<dbReference type="InterPro" id="IPR050091">
    <property type="entry name" value="PKS_NRPS_Biosynth_Enz"/>
</dbReference>
<evidence type="ECO:0000256" key="6">
    <source>
        <dbReference type="ARBA" id="ARBA00022737"/>
    </source>
</evidence>
<dbReference type="PROSITE" id="PS50075">
    <property type="entry name" value="CARRIER"/>
    <property type="match status" value="2"/>
</dbReference>
<dbReference type="SUPFAM" id="SSF47336">
    <property type="entry name" value="ACP-like"/>
    <property type="match status" value="2"/>
</dbReference>
<evidence type="ECO:0000259" key="16">
    <source>
        <dbReference type="PROSITE" id="PS52019"/>
    </source>
</evidence>
<feature type="domain" description="Carrier" evidence="14">
    <location>
        <begin position="4412"/>
        <end position="4488"/>
    </location>
</feature>
<keyword evidence="2" id="KW-0596">Phosphopantetheine</keyword>
<evidence type="ECO:0000256" key="13">
    <source>
        <dbReference type="SAM" id="MobiDB-lite"/>
    </source>
</evidence>
<keyword evidence="18" id="KW-1185">Reference proteome</keyword>
<dbReference type="Gene3D" id="3.40.366.10">
    <property type="entry name" value="Malonyl-Coenzyme A Acyl Carrier Protein, domain 2"/>
    <property type="match status" value="1"/>
</dbReference>
<keyword evidence="8" id="KW-0560">Oxidoreductase</keyword>
<dbReference type="InterPro" id="IPR032821">
    <property type="entry name" value="PKS_assoc"/>
</dbReference>
<dbReference type="CDD" id="cd05918">
    <property type="entry name" value="A_NRPS_SidN3_like"/>
    <property type="match status" value="1"/>
</dbReference>
<dbReference type="CDD" id="cd05195">
    <property type="entry name" value="enoyl_red"/>
    <property type="match status" value="1"/>
</dbReference>
<keyword evidence="7" id="KW-0521">NADP</keyword>
<feature type="region of interest" description="Disordered" evidence="13">
    <location>
        <begin position="4395"/>
        <end position="4415"/>
    </location>
</feature>
<dbReference type="SUPFAM" id="SSF52151">
    <property type="entry name" value="FabD/lysophospholipase-like"/>
    <property type="match status" value="1"/>
</dbReference>
<dbReference type="Pfam" id="PF16197">
    <property type="entry name" value="KAsynt_C_assoc"/>
    <property type="match status" value="1"/>
</dbReference>
<dbReference type="InterPro" id="IPR049900">
    <property type="entry name" value="PKS_mFAS_DH"/>
</dbReference>
<proteinExistence type="inferred from homology"/>
<dbReference type="InterPro" id="IPR036736">
    <property type="entry name" value="ACP-like_sf"/>
</dbReference>
<name>A0ABR0S739_9HYPO</name>
<dbReference type="Gene3D" id="3.30.559.30">
    <property type="entry name" value="Nonribosomal peptide synthetase, condensation domain"/>
    <property type="match status" value="4"/>
</dbReference>
<dbReference type="InterPro" id="IPR014031">
    <property type="entry name" value="Ketoacyl_synth_C"/>
</dbReference>
<keyword evidence="10" id="KW-0012">Acyltransferase</keyword>
<dbReference type="InterPro" id="IPR020807">
    <property type="entry name" value="PKS_DH"/>
</dbReference>
<keyword evidence="3" id="KW-0597">Phosphoprotein</keyword>
<dbReference type="PANTHER" id="PTHR43775:SF29">
    <property type="entry name" value="ASPERFURANONE POLYKETIDE SYNTHASE AFOG-RELATED"/>
    <property type="match status" value="1"/>
</dbReference>
<dbReference type="InterPro" id="IPR000873">
    <property type="entry name" value="AMP-dep_synth/lig_dom"/>
</dbReference>
<dbReference type="SUPFAM" id="SSF53335">
    <property type="entry name" value="S-adenosyl-L-methionine-dependent methyltransferases"/>
    <property type="match status" value="1"/>
</dbReference>
<evidence type="ECO:0000256" key="12">
    <source>
        <dbReference type="PROSITE-ProRule" id="PRU01363"/>
    </source>
</evidence>
<dbReference type="PROSITE" id="PS52004">
    <property type="entry name" value="KS3_2"/>
    <property type="match status" value="1"/>
</dbReference>
<dbReference type="PROSITE" id="PS00012">
    <property type="entry name" value="PHOSPHOPANTETHEINE"/>
    <property type="match status" value="1"/>
</dbReference>
<dbReference type="Proteomes" id="UP001338125">
    <property type="component" value="Unassembled WGS sequence"/>
</dbReference>
<dbReference type="NCBIfam" id="TIGR01733">
    <property type="entry name" value="AA-adenyl-dom"/>
    <property type="match status" value="1"/>
</dbReference>
<evidence type="ECO:0000256" key="2">
    <source>
        <dbReference type="ARBA" id="ARBA00022450"/>
    </source>
</evidence>
<dbReference type="Pfam" id="PF00550">
    <property type="entry name" value="PP-binding"/>
    <property type="match status" value="2"/>
</dbReference>
<dbReference type="Gene3D" id="3.40.50.720">
    <property type="entry name" value="NAD(P)-binding Rossmann-like Domain"/>
    <property type="match status" value="1"/>
</dbReference>
<dbReference type="SMART" id="SM00829">
    <property type="entry name" value="PKS_ER"/>
    <property type="match status" value="1"/>
</dbReference>
<dbReference type="InterPro" id="IPR001227">
    <property type="entry name" value="Ac_transferase_dom_sf"/>
</dbReference>
<dbReference type="EMBL" id="JAVFKD010000016">
    <property type="protein sequence ID" value="KAK5987983.1"/>
    <property type="molecule type" value="Genomic_DNA"/>
</dbReference>
<dbReference type="InterPro" id="IPR001242">
    <property type="entry name" value="Condensation_dom"/>
</dbReference>
<evidence type="ECO:0000256" key="5">
    <source>
        <dbReference type="ARBA" id="ARBA00022679"/>
    </source>
</evidence>
<dbReference type="InterPro" id="IPR049552">
    <property type="entry name" value="PKS_DH_N"/>
</dbReference>
<dbReference type="InterPro" id="IPR020841">
    <property type="entry name" value="PKS_Beta-ketoAc_synthase_dom"/>
</dbReference>
<dbReference type="SUPFAM" id="SSF50129">
    <property type="entry name" value="GroES-like"/>
    <property type="match status" value="1"/>
</dbReference>
<dbReference type="PROSITE" id="PS00455">
    <property type="entry name" value="AMP_BINDING"/>
    <property type="match status" value="1"/>
</dbReference>
<evidence type="ECO:0000259" key="14">
    <source>
        <dbReference type="PROSITE" id="PS50075"/>
    </source>
</evidence>
<evidence type="ECO:0000256" key="9">
    <source>
        <dbReference type="ARBA" id="ARBA00023268"/>
    </source>
</evidence>
<dbReference type="SMART" id="SM00822">
    <property type="entry name" value="PKS_KR"/>
    <property type="match status" value="1"/>
</dbReference>
<dbReference type="PROSITE" id="PS52019">
    <property type="entry name" value="PKS_MFAS_DH"/>
    <property type="match status" value="1"/>
</dbReference>
<dbReference type="SUPFAM" id="SSF53901">
    <property type="entry name" value="Thiolase-like"/>
    <property type="match status" value="1"/>
</dbReference>
<feature type="domain" description="PKS/mFAS DH" evidence="16">
    <location>
        <begin position="938"/>
        <end position="1250"/>
    </location>
</feature>
<feature type="active site" description="Proton donor; for dehydratase activity" evidence="12">
    <location>
        <position position="1157"/>
    </location>
</feature>
<accession>A0ABR0S739</accession>
<dbReference type="Pfam" id="PF21089">
    <property type="entry name" value="PKS_DH_N"/>
    <property type="match status" value="1"/>
</dbReference>
<dbReference type="InterPro" id="IPR057326">
    <property type="entry name" value="KR_dom"/>
</dbReference>
<dbReference type="InterPro" id="IPR009081">
    <property type="entry name" value="PP-bd_ACP"/>
</dbReference>
<dbReference type="InterPro" id="IPR042104">
    <property type="entry name" value="PKS_dehydratase_sf"/>
</dbReference>
<dbReference type="InterPro" id="IPR014043">
    <property type="entry name" value="Acyl_transferase_dom"/>
</dbReference>
<dbReference type="SUPFAM" id="SSF55048">
    <property type="entry name" value="Probable ACP-binding domain of malonyl-CoA ACP transacylase"/>
    <property type="match status" value="1"/>
</dbReference>
<evidence type="ECO:0000256" key="8">
    <source>
        <dbReference type="ARBA" id="ARBA00023002"/>
    </source>
</evidence>
<dbReference type="PANTHER" id="PTHR43775">
    <property type="entry name" value="FATTY ACID SYNTHASE"/>
    <property type="match status" value="1"/>
</dbReference>
<dbReference type="Pfam" id="PF08659">
    <property type="entry name" value="KR"/>
    <property type="match status" value="1"/>
</dbReference>
<evidence type="ECO:0000256" key="1">
    <source>
        <dbReference type="ARBA" id="ARBA00005179"/>
    </source>
</evidence>
<dbReference type="Gene3D" id="3.30.300.30">
    <property type="match status" value="1"/>
</dbReference>
<dbReference type="InterPro" id="IPR013217">
    <property type="entry name" value="Methyltransf_12"/>
</dbReference>